<evidence type="ECO:0000313" key="2">
    <source>
        <dbReference type="EMBL" id="KAF0321874.1"/>
    </source>
</evidence>
<feature type="region of interest" description="Disordered" evidence="1">
    <location>
        <begin position="165"/>
        <end position="426"/>
    </location>
</feature>
<name>A0A8H3W7D0_9PEZI</name>
<evidence type="ECO:0000313" key="3">
    <source>
        <dbReference type="Proteomes" id="UP000434172"/>
    </source>
</evidence>
<evidence type="ECO:0000256" key="1">
    <source>
        <dbReference type="SAM" id="MobiDB-lite"/>
    </source>
</evidence>
<protein>
    <recommendedName>
        <fullName evidence="4">Integral membrane protein</fullName>
    </recommendedName>
</protein>
<dbReference type="OrthoDB" id="5324692at2759"/>
<feature type="compositionally biased region" description="Low complexity" evidence="1">
    <location>
        <begin position="59"/>
        <end position="86"/>
    </location>
</feature>
<dbReference type="Proteomes" id="UP000434172">
    <property type="component" value="Unassembled WGS sequence"/>
</dbReference>
<dbReference type="EMBL" id="WOWK01000066">
    <property type="protein sequence ID" value="KAF0321874.1"/>
    <property type="molecule type" value="Genomic_DNA"/>
</dbReference>
<feature type="compositionally biased region" description="Polar residues" evidence="1">
    <location>
        <begin position="165"/>
        <end position="249"/>
    </location>
</feature>
<evidence type="ECO:0008006" key="4">
    <source>
        <dbReference type="Google" id="ProtNLM"/>
    </source>
</evidence>
<comment type="caution">
    <text evidence="2">The sequence shown here is derived from an EMBL/GenBank/DDBJ whole genome shotgun (WGS) entry which is preliminary data.</text>
</comment>
<feature type="compositionally biased region" description="Polar residues" evidence="1">
    <location>
        <begin position="104"/>
        <end position="116"/>
    </location>
</feature>
<feature type="compositionally biased region" description="Pro residues" evidence="1">
    <location>
        <begin position="8"/>
        <end position="42"/>
    </location>
</feature>
<accession>A0A8H3W7D0</accession>
<keyword evidence="3" id="KW-1185">Reference proteome</keyword>
<organism evidence="2 3">
    <name type="scientific">Colletotrichum asianum</name>
    <dbReference type="NCBI Taxonomy" id="702518"/>
    <lineage>
        <taxon>Eukaryota</taxon>
        <taxon>Fungi</taxon>
        <taxon>Dikarya</taxon>
        <taxon>Ascomycota</taxon>
        <taxon>Pezizomycotina</taxon>
        <taxon>Sordariomycetes</taxon>
        <taxon>Hypocreomycetidae</taxon>
        <taxon>Glomerellales</taxon>
        <taxon>Glomerellaceae</taxon>
        <taxon>Colletotrichum</taxon>
        <taxon>Colletotrichum gloeosporioides species complex</taxon>
    </lineage>
</organism>
<dbReference type="AlphaFoldDB" id="A0A8H3W7D0"/>
<gene>
    <name evidence="2" type="ORF">GQ607_010807</name>
</gene>
<feature type="compositionally biased region" description="Polar residues" evidence="1">
    <location>
        <begin position="124"/>
        <end position="140"/>
    </location>
</feature>
<feature type="compositionally biased region" description="Polar residues" evidence="1">
    <location>
        <begin position="384"/>
        <end position="396"/>
    </location>
</feature>
<feature type="compositionally biased region" description="Low complexity" evidence="1">
    <location>
        <begin position="346"/>
        <end position="360"/>
    </location>
</feature>
<proteinExistence type="predicted"/>
<feature type="compositionally biased region" description="Polar residues" evidence="1">
    <location>
        <begin position="406"/>
        <end position="415"/>
    </location>
</feature>
<sequence>MDSRSYPYFPPPPGQPAALSPPPLPPRAVSPAASYPPPPPPSVSHAPYQPSQYLQAPQSTGGSPSTSTSNHGHQPSSYPSSPVSPSAIPRGYDPGRWPQHPQYEATSPSGQYQHASQGLHAHLSSPTAASQSPGPTTHTSKPFYAGLKTEKLLGSYQNVKNKAQQRLSQYLAQPGQQMQHSNSGSPQTQIPNVNLPPISSISPTSAGSPVQHHNPQSQNQQGAYTVSTASSQSPQSQLNDGPSPASQNHHYPPPPPLPVNTRPAENHEVVPADGQYITGEPYHYQPFGPSNVVQAETSTSSSAPSPEAVAPADRQQTSYPPPPPTPQKIPLEDGNPDNGQSNFNDAVASVSTSSESTVPSMLIHNSPLRPAPAPSGQRPESEDSPLSVQQRPTKNTEQVRSREENTSFQSSPTRTRTLKSPGDPALDGWRRAVPIPIVSEDGKPNDIMWDCPESRVVDYETDWYHLPDIPNFTICTCCYEMYLAATPLSDSFKRVRRPRGACGLKSHRVTKVLIPQYLKTLDPQRLRDYMTKRLSIQDCHGVGGVKGTAGVKWFKPLDTRLNGFLSCEACFEEVILGTSFHQNWAPYDSTQAEDDVWACDICIPYIGRILINYSLTRTWEDWIQSTIKYLNLPRCEKELAVSPFSRKWVRLSGGRAPNLKVCEKCFDENLASTPLGYEFEFIPVEPITKEPNWMEVALGHRLQESESWLCSVTNNFPLAAAISMAKDLKNIDALVIAAETILANAPCTEKGTSQDTWYTLASGNAPEDFKICPACHAAWVSPLKLDRFYEVARGVDPTKPFVCSLHPSNTRWTEHIHRWQEALETGVWSRYSNWVRMFADVPPCAGDGKITNGKWYGWDDCTICPECWVTFCKDAHPAASSLPMDYHKQIVPDTRMCCMYSPRMRQKWVEACQVGNAGGLVEFSRTRIQIYIQTVVEIRRLRVVHETQVVQSMNAGTQSAVWANMQSARVLFGTTDGYEHGNSTLGWHATTEGVTSAAYQREMNGLRDQSWGTLIQIEHLQNQWKMFE</sequence>
<feature type="region of interest" description="Disordered" evidence="1">
    <location>
        <begin position="1"/>
        <end position="143"/>
    </location>
</feature>
<reference evidence="2 3" key="1">
    <citation type="submission" date="2019-12" db="EMBL/GenBank/DDBJ databases">
        <title>A genome sequence resource for the geographically widespread anthracnose pathogen Colletotrichum asianum.</title>
        <authorList>
            <person name="Meng Y."/>
        </authorList>
    </citation>
    <scope>NUCLEOTIDE SEQUENCE [LARGE SCALE GENOMIC DNA]</scope>
    <source>
        <strain evidence="2 3">ICMP 18580</strain>
    </source>
</reference>
<feature type="compositionally biased region" description="Low complexity" evidence="1">
    <location>
        <begin position="295"/>
        <end position="312"/>
    </location>
</feature>